<keyword evidence="1" id="KW-0472">Membrane</keyword>
<accession>W1XF61</accession>
<protein>
    <submittedName>
        <fullName evidence="2">Acriflavin resistance protein</fullName>
    </submittedName>
</protein>
<organism evidence="2">
    <name type="scientific">human gut metagenome</name>
    <dbReference type="NCBI Taxonomy" id="408170"/>
    <lineage>
        <taxon>unclassified sequences</taxon>
        <taxon>metagenomes</taxon>
        <taxon>organismal metagenomes</taxon>
    </lineage>
</organism>
<keyword evidence="1" id="KW-1133">Transmembrane helix</keyword>
<comment type="caution">
    <text evidence="2">The sequence shown here is derived from an EMBL/GenBank/DDBJ whole genome shotgun (WGS) entry which is preliminary data.</text>
</comment>
<feature type="transmembrane region" description="Helical" evidence="1">
    <location>
        <begin position="34"/>
        <end position="53"/>
    </location>
</feature>
<dbReference type="EMBL" id="AZMM01016467">
    <property type="protein sequence ID" value="ETJ28992.1"/>
    <property type="molecule type" value="Genomic_DNA"/>
</dbReference>
<sequence length="99" mass="11032">IDVGIETATTNEALPLFKKSNITKKAITALKIRFFITSFIELFIYSLVSLTIFKLNCEFSLLSSLVIAVGMVVDNATVVIENIFKYRKDPNLSLEEAAI</sequence>
<gene>
    <name evidence="2" type="ORF">Q604_UNBC16467G0001</name>
</gene>
<feature type="non-terminal residue" evidence="2">
    <location>
        <position position="99"/>
    </location>
</feature>
<keyword evidence="1" id="KW-0812">Transmembrane</keyword>
<feature type="transmembrane region" description="Helical" evidence="1">
    <location>
        <begin position="59"/>
        <end position="80"/>
    </location>
</feature>
<reference evidence="2" key="1">
    <citation type="submission" date="2013-12" db="EMBL/GenBank/DDBJ databases">
        <title>A Varibaculum cambriense genome reconstructed from a premature infant gut community with otherwise low bacterial novelty that shifts toward anaerobic metabolism during the third week of life.</title>
        <authorList>
            <person name="Brown C.T."/>
            <person name="Sharon I."/>
            <person name="Thomas B.C."/>
            <person name="Castelle C.J."/>
            <person name="Morowitz M.J."/>
            <person name="Banfield J.F."/>
        </authorList>
    </citation>
    <scope>NUCLEOTIDE SEQUENCE</scope>
</reference>
<dbReference type="Gene3D" id="1.20.1640.10">
    <property type="entry name" value="Multidrug efflux transporter AcrB transmembrane domain"/>
    <property type="match status" value="1"/>
</dbReference>
<feature type="non-terminal residue" evidence="2">
    <location>
        <position position="1"/>
    </location>
</feature>
<evidence type="ECO:0000256" key="1">
    <source>
        <dbReference type="SAM" id="Phobius"/>
    </source>
</evidence>
<dbReference type="SUPFAM" id="SSF82866">
    <property type="entry name" value="Multidrug efflux transporter AcrB transmembrane domain"/>
    <property type="match status" value="1"/>
</dbReference>
<evidence type="ECO:0000313" key="2">
    <source>
        <dbReference type="EMBL" id="ETJ28992.1"/>
    </source>
</evidence>
<proteinExistence type="predicted"/>
<name>W1XF61_9ZZZZ</name>
<dbReference type="AlphaFoldDB" id="W1XF61"/>